<dbReference type="EMBL" id="PEBI01000001">
    <property type="protein sequence ID" value="PJM73856.1"/>
    <property type="molecule type" value="Genomic_DNA"/>
</dbReference>
<evidence type="ECO:0000313" key="1">
    <source>
        <dbReference type="EMBL" id="PJM73856.1"/>
    </source>
</evidence>
<accession>A0A2M9HAL2</accession>
<comment type="caution">
    <text evidence="1">The sequence shown here is derived from an EMBL/GenBank/DDBJ whole genome shotgun (WGS) entry which is preliminary data.</text>
</comment>
<dbReference type="Proteomes" id="UP000229095">
    <property type="component" value="Unassembled WGS sequence"/>
</dbReference>
<reference evidence="1 2" key="1">
    <citation type="submission" date="2017-10" db="EMBL/GenBank/DDBJ databases">
        <title>Draft genome sequences of strains TRE 1, TRE 9, TRE H and TRI 7, isolated from tamarins, belonging to four potential novel Bifidobacterium species.</title>
        <authorList>
            <person name="Mattarelli P."/>
            <person name="Modesto M."/>
            <person name="Puglisi E."/>
            <person name="Morelli L."/>
            <person name="Spezio C."/>
            <person name="Bonetti A."/>
            <person name="Sandri C."/>
        </authorList>
    </citation>
    <scope>NUCLEOTIDE SEQUENCE [LARGE SCALE GENOMIC DNA]</scope>
    <source>
        <strain evidence="2">TRE1</strain>
    </source>
</reference>
<protein>
    <submittedName>
        <fullName evidence="1">Uncharacterized protein</fullName>
    </submittedName>
</protein>
<evidence type="ECO:0000313" key="2">
    <source>
        <dbReference type="Proteomes" id="UP000229095"/>
    </source>
</evidence>
<sequence length="189" mass="21822">MLDDDSRTALQNARVLFVCEGSCERVVIETLLAADKLIIDEGAAIRDTITDRPTTNCRAAKTIQDVFLGLDYEQPVAIVRILDSRKEQFHLSYPYNETVPVFNCYTRPEIEMLAIIKEDELGKYNRRAKNKAKPSEFCKKTLGMGRIKNEAFLQNYWSDADELCRCLLEYRRIHKPEQKDELTIADLLK</sequence>
<gene>
    <name evidence="1" type="ORF">CS006_01410</name>
</gene>
<keyword evidence="2" id="KW-1185">Reference proteome</keyword>
<organism evidence="1 2">
    <name type="scientific">Bifidobacterium primatium</name>
    <dbReference type="NCBI Taxonomy" id="2045438"/>
    <lineage>
        <taxon>Bacteria</taxon>
        <taxon>Bacillati</taxon>
        <taxon>Actinomycetota</taxon>
        <taxon>Actinomycetes</taxon>
        <taxon>Bifidobacteriales</taxon>
        <taxon>Bifidobacteriaceae</taxon>
        <taxon>Bifidobacterium</taxon>
    </lineage>
</organism>
<name>A0A2M9HAL2_9BIFI</name>
<proteinExistence type="predicted"/>
<dbReference type="OrthoDB" id="1664716at2"/>
<dbReference type="AlphaFoldDB" id="A0A2M9HAL2"/>
<dbReference type="RefSeq" id="WP_100510002.1">
    <property type="nucleotide sequence ID" value="NZ_PEBI01000001.1"/>
</dbReference>